<reference evidence="9 10" key="1">
    <citation type="submission" date="2020-08" db="EMBL/GenBank/DDBJ databases">
        <title>Genomic Encyclopedia of Type Strains, Phase III (KMG-III): the genomes of soil and plant-associated and newly described type strains.</title>
        <authorList>
            <person name="Whitman W."/>
        </authorList>
    </citation>
    <scope>NUCLEOTIDE SEQUENCE [LARGE SCALE GENOMIC DNA]</scope>
    <source>
        <strain evidence="9 10">CECT 8803</strain>
    </source>
</reference>
<proteinExistence type="inferred from homology"/>
<accession>A0A839SVC0</accession>
<feature type="domain" description="ABC transmembrane type-1" evidence="8">
    <location>
        <begin position="54"/>
        <end position="269"/>
    </location>
</feature>
<evidence type="ECO:0000256" key="6">
    <source>
        <dbReference type="ARBA" id="ARBA00023136"/>
    </source>
</evidence>
<evidence type="ECO:0000256" key="1">
    <source>
        <dbReference type="ARBA" id="ARBA00004651"/>
    </source>
</evidence>
<feature type="transmembrane region" description="Helical" evidence="7">
    <location>
        <begin position="206"/>
        <end position="226"/>
    </location>
</feature>
<feature type="transmembrane region" description="Helical" evidence="7">
    <location>
        <begin position="146"/>
        <end position="169"/>
    </location>
</feature>
<evidence type="ECO:0000259" key="8">
    <source>
        <dbReference type="PROSITE" id="PS50928"/>
    </source>
</evidence>
<keyword evidence="3" id="KW-1003">Cell membrane</keyword>
<comment type="subcellular location">
    <subcellularLocation>
        <location evidence="1 7">Cell membrane</location>
        <topology evidence="1 7">Multi-pass membrane protein</topology>
    </subcellularLocation>
</comment>
<dbReference type="Pfam" id="PF00528">
    <property type="entry name" value="BPD_transp_1"/>
    <property type="match status" value="1"/>
</dbReference>
<evidence type="ECO:0000256" key="2">
    <source>
        <dbReference type="ARBA" id="ARBA00022448"/>
    </source>
</evidence>
<comment type="similarity">
    <text evidence="7">Belongs to the binding-protein-dependent transport system permease family.</text>
</comment>
<dbReference type="CDD" id="cd06261">
    <property type="entry name" value="TM_PBP2"/>
    <property type="match status" value="1"/>
</dbReference>
<evidence type="ECO:0000256" key="7">
    <source>
        <dbReference type="RuleBase" id="RU363032"/>
    </source>
</evidence>
<evidence type="ECO:0000256" key="4">
    <source>
        <dbReference type="ARBA" id="ARBA00022692"/>
    </source>
</evidence>
<feature type="transmembrane region" description="Helical" evidence="7">
    <location>
        <begin position="393"/>
        <end position="413"/>
    </location>
</feature>
<dbReference type="GO" id="GO:0055085">
    <property type="term" value="P:transmembrane transport"/>
    <property type="evidence" value="ECO:0007669"/>
    <property type="project" value="InterPro"/>
</dbReference>
<dbReference type="SUPFAM" id="SSF161098">
    <property type="entry name" value="MetI-like"/>
    <property type="match status" value="2"/>
</dbReference>
<keyword evidence="4 7" id="KW-0812">Transmembrane</keyword>
<feature type="transmembrane region" description="Helical" evidence="7">
    <location>
        <begin position="305"/>
        <end position="330"/>
    </location>
</feature>
<feature type="transmembrane region" description="Helical" evidence="7">
    <location>
        <begin position="350"/>
        <end position="373"/>
    </location>
</feature>
<feature type="transmembrane region" description="Helical" evidence="7">
    <location>
        <begin position="425"/>
        <end position="445"/>
    </location>
</feature>
<dbReference type="InterPro" id="IPR000515">
    <property type="entry name" value="MetI-like"/>
</dbReference>
<feature type="transmembrane region" description="Helical" evidence="7">
    <location>
        <begin position="7"/>
        <end position="32"/>
    </location>
</feature>
<feature type="domain" description="ABC transmembrane type-1" evidence="8">
    <location>
        <begin position="354"/>
        <end position="545"/>
    </location>
</feature>
<keyword evidence="10" id="KW-1185">Reference proteome</keyword>
<dbReference type="EMBL" id="JACHXA010000007">
    <property type="protein sequence ID" value="MBB3066258.1"/>
    <property type="molecule type" value="Genomic_DNA"/>
</dbReference>
<evidence type="ECO:0000256" key="3">
    <source>
        <dbReference type="ARBA" id="ARBA00022475"/>
    </source>
</evidence>
<feature type="transmembrane region" description="Helical" evidence="7">
    <location>
        <begin position="246"/>
        <end position="268"/>
    </location>
</feature>
<evidence type="ECO:0000313" key="9">
    <source>
        <dbReference type="EMBL" id="MBB3066258.1"/>
    </source>
</evidence>
<gene>
    <name evidence="9" type="ORF">FHR98_002563</name>
</gene>
<organism evidence="9 10">
    <name type="scientific">Limibacillus halophilus</name>
    <dbReference type="NCBI Taxonomy" id="1579333"/>
    <lineage>
        <taxon>Bacteria</taxon>
        <taxon>Pseudomonadati</taxon>
        <taxon>Pseudomonadota</taxon>
        <taxon>Alphaproteobacteria</taxon>
        <taxon>Rhodospirillales</taxon>
        <taxon>Rhodovibrionaceae</taxon>
        <taxon>Limibacillus</taxon>
    </lineage>
</organism>
<dbReference type="PROSITE" id="PS50928">
    <property type="entry name" value="ABC_TM1"/>
    <property type="match status" value="2"/>
</dbReference>
<dbReference type="InterPro" id="IPR035906">
    <property type="entry name" value="MetI-like_sf"/>
</dbReference>
<feature type="transmembrane region" description="Helical" evidence="7">
    <location>
        <begin position="58"/>
        <end position="80"/>
    </location>
</feature>
<dbReference type="PANTHER" id="PTHR30183:SF6">
    <property type="entry name" value="INNER MEMBRANE ABC TRANSPORTER PERMEASE PROTEIN YNJC"/>
    <property type="match status" value="1"/>
</dbReference>
<dbReference type="GO" id="GO:0005886">
    <property type="term" value="C:plasma membrane"/>
    <property type="evidence" value="ECO:0007669"/>
    <property type="project" value="UniProtKB-SubCell"/>
</dbReference>
<dbReference type="Gene3D" id="1.10.3720.10">
    <property type="entry name" value="MetI-like"/>
    <property type="match status" value="2"/>
</dbReference>
<comment type="caution">
    <text evidence="9">The sequence shown here is derived from an EMBL/GenBank/DDBJ whole genome shotgun (WGS) entry which is preliminary data.</text>
</comment>
<protein>
    <submittedName>
        <fullName evidence="9">Putative thiamine transport system permease protein</fullName>
    </submittedName>
</protein>
<evidence type="ECO:0000313" key="10">
    <source>
        <dbReference type="Proteomes" id="UP000581135"/>
    </source>
</evidence>
<dbReference type="RefSeq" id="WP_183417074.1">
    <property type="nucleotide sequence ID" value="NZ_JACHXA010000007.1"/>
</dbReference>
<feature type="transmembrane region" description="Helical" evidence="7">
    <location>
        <begin position="466"/>
        <end position="491"/>
    </location>
</feature>
<evidence type="ECO:0000256" key="5">
    <source>
        <dbReference type="ARBA" id="ARBA00022989"/>
    </source>
</evidence>
<keyword evidence="5 7" id="KW-1133">Transmembrane helix</keyword>
<keyword evidence="6 7" id="KW-0472">Membrane</keyword>
<feature type="transmembrane region" description="Helical" evidence="7">
    <location>
        <begin position="101"/>
        <end position="126"/>
    </location>
</feature>
<name>A0A839SVC0_9PROT</name>
<dbReference type="Proteomes" id="UP000581135">
    <property type="component" value="Unassembled WGS sequence"/>
</dbReference>
<sequence>MLRVVPYLTVALLVGPILAGIAGAFLPAFGWMPTLGGSSLTLEHWAHLFQRPGLWTSVWISLASGLITPAVSLAIVFLFLSGSGGTWLDRWLKRAISPLLSIPHAAAAFGLAFLIAPSGLIVRFLSPWLTGWDRPPDLLIVHDPSGLAMMAGLIAKEIPFLLLMSLAALPQIDAPRRLAVARSLGYGPVTAWLKAVAPGLYPLIRLPIYAVIAFASSTVDVALILGPTNPPTLSVAVVRWLNDPDLSLRFVASAGALLQLLVTFSALLTWHLMERLLGFCARAWYTNGRKGHCDRLLAKAGAGGITLAAFAAFAGLAGLAVSSFAGFWRFPDTLPQAITMKHWVRALPNIEGPFVTALLVGLVATSISLILVLAALENEVRSNHPAGRRAMRILYLPLIVPQVAFLFGLLIGLEAVGVRPGFWPVAFGHVLFVLPYVYLSLAEAYRQLDPRWIMAARTLGNTPTRAFWMVRLPMLTTPILTAVAIGLAVSIGQYLPTQLLGAGRVPTITTEAVALATGGDRRVIGVWALVQALVPALGFGLALLLPRLVWRHRRQLREVH</sequence>
<dbReference type="AlphaFoldDB" id="A0A839SVC0"/>
<feature type="transmembrane region" description="Helical" evidence="7">
    <location>
        <begin position="524"/>
        <end position="545"/>
    </location>
</feature>
<keyword evidence="2 7" id="KW-0813">Transport</keyword>
<dbReference type="PANTHER" id="PTHR30183">
    <property type="entry name" value="MOLYBDENUM TRANSPORT SYSTEM PERMEASE PROTEIN MODB"/>
    <property type="match status" value="1"/>
</dbReference>